<organism evidence="13 14">
    <name type="scientific">Methylocella silvestris (strain DSM 15510 / CIP 108128 / LMG 27833 / NCIMB 13906 / BL2)</name>
    <dbReference type="NCBI Taxonomy" id="395965"/>
    <lineage>
        <taxon>Bacteria</taxon>
        <taxon>Pseudomonadati</taxon>
        <taxon>Pseudomonadota</taxon>
        <taxon>Alphaproteobacteria</taxon>
        <taxon>Hyphomicrobiales</taxon>
        <taxon>Beijerinckiaceae</taxon>
        <taxon>Methylocella</taxon>
    </lineage>
</organism>
<dbReference type="Pfam" id="PF01545">
    <property type="entry name" value="Cation_efflux"/>
    <property type="match status" value="1"/>
</dbReference>
<evidence type="ECO:0000256" key="9">
    <source>
        <dbReference type="SAM" id="MobiDB-lite"/>
    </source>
</evidence>
<proteinExistence type="inferred from homology"/>
<keyword evidence="4 10" id="KW-0812">Transmembrane</keyword>
<keyword evidence="8 10" id="KW-0472">Membrane</keyword>
<dbReference type="KEGG" id="msl:Msil_1830"/>
<dbReference type="PANTHER" id="PTHR11562:SF17">
    <property type="entry name" value="RE54080P-RELATED"/>
    <property type="match status" value="1"/>
</dbReference>
<feature type="domain" description="Cation efflux protein cytoplasmic" evidence="12">
    <location>
        <begin position="237"/>
        <end position="306"/>
    </location>
</feature>
<protein>
    <submittedName>
        <fullName evidence="13">Cation diffusion facilitator family transporter</fullName>
    </submittedName>
</protein>
<dbReference type="InterPro" id="IPR027470">
    <property type="entry name" value="Cation_efflux_CTD"/>
</dbReference>
<feature type="transmembrane region" description="Helical" evidence="10">
    <location>
        <begin position="37"/>
        <end position="62"/>
    </location>
</feature>
<evidence type="ECO:0000256" key="10">
    <source>
        <dbReference type="SAM" id="Phobius"/>
    </source>
</evidence>
<evidence type="ECO:0000256" key="6">
    <source>
        <dbReference type="ARBA" id="ARBA00022989"/>
    </source>
</evidence>
<dbReference type="InterPro" id="IPR002524">
    <property type="entry name" value="Cation_efflux"/>
</dbReference>
<comment type="subcellular location">
    <subcellularLocation>
        <location evidence="1">Membrane</location>
        <topology evidence="1">Multi-pass membrane protein</topology>
    </subcellularLocation>
</comment>
<evidence type="ECO:0000256" key="2">
    <source>
        <dbReference type="ARBA" id="ARBA00008873"/>
    </source>
</evidence>
<evidence type="ECO:0000313" key="13">
    <source>
        <dbReference type="EMBL" id="ACK50775.1"/>
    </source>
</evidence>
<feature type="domain" description="Cation efflux protein transmembrane" evidence="11">
    <location>
        <begin position="38"/>
        <end position="225"/>
    </location>
</feature>
<dbReference type="NCBIfam" id="TIGR01297">
    <property type="entry name" value="CDF"/>
    <property type="match status" value="1"/>
</dbReference>
<dbReference type="GO" id="GO:0005385">
    <property type="term" value="F:zinc ion transmembrane transporter activity"/>
    <property type="evidence" value="ECO:0007669"/>
    <property type="project" value="TreeGrafter"/>
</dbReference>
<comment type="similarity">
    <text evidence="2">Belongs to the cation diffusion facilitator (CDF) transporter (TC 2.A.4) family. SLC30A subfamily.</text>
</comment>
<dbReference type="SUPFAM" id="SSF160240">
    <property type="entry name" value="Cation efflux protein cytoplasmic domain-like"/>
    <property type="match status" value="1"/>
</dbReference>
<evidence type="ECO:0000256" key="4">
    <source>
        <dbReference type="ARBA" id="ARBA00022692"/>
    </source>
</evidence>
<feature type="transmembrane region" description="Helical" evidence="10">
    <location>
        <begin position="199"/>
        <end position="220"/>
    </location>
</feature>
<keyword evidence="5" id="KW-0864">Zinc transport</keyword>
<dbReference type="PANTHER" id="PTHR11562">
    <property type="entry name" value="CATION EFFLUX PROTEIN/ ZINC TRANSPORTER"/>
    <property type="match status" value="1"/>
</dbReference>
<feature type="region of interest" description="Disordered" evidence="9">
    <location>
        <begin position="1"/>
        <end position="27"/>
    </location>
</feature>
<dbReference type="HOGENOM" id="CLU_013430_0_0_5"/>
<evidence type="ECO:0000256" key="7">
    <source>
        <dbReference type="ARBA" id="ARBA00023065"/>
    </source>
</evidence>
<dbReference type="OrthoDB" id="9809646at2"/>
<evidence type="ECO:0000313" key="14">
    <source>
        <dbReference type="Proteomes" id="UP000002257"/>
    </source>
</evidence>
<evidence type="ECO:0000256" key="8">
    <source>
        <dbReference type="ARBA" id="ARBA00023136"/>
    </source>
</evidence>
<keyword evidence="5" id="KW-0862">Zinc</keyword>
<dbReference type="InterPro" id="IPR058533">
    <property type="entry name" value="Cation_efflux_TM"/>
</dbReference>
<dbReference type="eggNOG" id="COG1230">
    <property type="taxonomic scope" value="Bacteria"/>
</dbReference>
<feature type="transmembrane region" description="Helical" evidence="10">
    <location>
        <begin position="74"/>
        <end position="92"/>
    </location>
</feature>
<dbReference type="Gene3D" id="1.20.1510.10">
    <property type="entry name" value="Cation efflux protein transmembrane domain"/>
    <property type="match status" value="1"/>
</dbReference>
<name>B8ELZ4_METSB</name>
<gene>
    <name evidence="13" type="ordered locus">Msil_1830</name>
</gene>
<evidence type="ECO:0000256" key="1">
    <source>
        <dbReference type="ARBA" id="ARBA00004141"/>
    </source>
</evidence>
<dbReference type="InterPro" id="IPR036837">
    <property type="entry name" value="Cation_efflux_CTD_sf"/>
</dbReference>
<evidence type="ECO:0000259" key="12">
    <source>
        <dbReference type="Pfam" id="PF16916"/>
    </source>
</evidence>
<reference evidence="13 14" key="1">
    <citation type="journal article" date="2010" name="J. Bacteriol.">
        <title>Complete genome sequence of the aerobic facultative methanotroph Methylocella silvestris BL2.</title>
        <authorList>
            <person name="Chen Y."/>
            <person name="Crombie A."/>
            <person name="Rahman M.T."/>
            <person name="Dedysh S.N."/>
            <person name="Liesack W."/>
            <person name="Stott M.B."/>
            <person name="Alam M."/>
            <person name="Theisen A.R."/>
            <person name="Murrell J.C."/>
            <person name="Dunfield P.F."/>
        </authorList>
    </citation>
    <scope>NUCLEOTIDE SEQUENCE [LARGE SCALE GENOMIC DNA]</scope>
    <source>
        <strain evidence="14">DSM 15510 / CIP 108128 / LMG 27833 / NCIMB 13906 / BL2</strain>
    </source>
</reference>
<evidence type="ECO:0000256" key="3">
    <source>
        <dbReference type="ARBA" id="ARBA00022448"/>
    </source>
</evidence>
<evidence type="ECO:0000256" key="5">
    <source>
        <dbReference type="ARBA" id="ARBA00022906"/>
    </source>
</evidence>
<feature type="transmembrane region" description="Helical" evidence="10">
    <location>
        <begin position="171"/>
        <end position="193"/>
    </location>
</feature>
<dbReference type="AlphaFoldDB" id="B8ELZ4"/>
<feature type="transmembrane region" description="Helical" evidence="10">
    <location>
        <begin position="104"/>
        <end position="123"/>
    </location>
</feature>
<dbReference type="STRING" id="395965.Msil_1830"/>
<feature type="transmembrane region" description="Helical" evidence="10">
    <location>
        <begin position="135"/>
        <end position="159"/>
    </location>
</feature>
<dbReference type="Proteomes" id="UP000002257">
    <property type="component" value="Chromosome"/>
</dbReference>
<keyword evidence="14" id="KW-1185">Reference proteome</keyword>
<dbReference type="Pfam" id="PF16916">
    <property type="entry name" value="ZT_dimer"/>
    <property type="match status" value="1"/>
</dbReference>
<keyword evidence="6 10" id="KW-1133">Transmembrane helix</keyword>
<feature type="compositionally biased region" description="Basic and acidic residues" evidence="9">
    <location>
        <begin position="1"/>
        <end position="23"/>
    </location>
</feature>
<accession>B8ELZ4</accession>
<keyword evidence="3" id="KW-0813">Transport</keyword>
<dbReference type="RefSeq" id="WP_012590845.1">
    <property type="nucleotide sequence ID" value="NC_011666.1"/>
</dbReference>
<dbReference type="SUPFAM" id="SSF161111">
    <property type="entry name" value="Cation efflux protein transmembrane domain-like"/>
    <property type="match status" value="1"/>
</dbReference>
<dbReference type="EMBL" id="CP001280">
    <property type="protein sequence ID" value="ACK50775.1"/>
    <property type="molecule type" value="Genomic_DNA"/>
</dbReference>
<dbReference type="GO" id="GO:0005886">
    <property type="term" value="C:plasma membrane"/>
    <property type="evidence" value="ECO:0007669"/>
    <property type="project" value="TreeGrafter"/>
</dbReference>
<dbReference type="InterPro" id="IPR050681">
    <property type="entry name" value="CDF/SLC30A"/>
</dbReference>
<evidence type="ECO:0000259" key="11">
    <source>
        <dbReference type="Pfam" id="PF01545"/>
    </source>
</evidence>
<keyword evidence="7" id="KW-0406">Ion transport</keyword>
<dbReference type="InterPro" id="IPR027469">
    <property type="entry name" value="Cation_efflux_TMD_sf"/>
</dbReference>
<sequence>MTDSDAHGDPHHEHPHDHADGHSHAHSHAPTNFGPRFLVGIGLNIAIVVLELVFGLISHSVALIADAGHNLSDVLGLCVAYVAIILAARPPSDRFTYGLKGSSILAALFNAMFLLVATGALSYEAIRRFFDPEPVAAGTMMAVAAVGMVINAATAALFVSGQGDDLNIRGAFLHMAADAAVSAGVVLAGLLILVTGQLWLDPLMSLVINAVIIFGTWGLLRESVVMSLAAAPKGLPVGDVRGFLAGLPGVASVHDLHIWSMSTSEIALTGHLVTPGGHPGDAFLMETAHHLNERFRIGHVTLQIETDETTACALAPDEVV</sequence>